<dbReference type="InterPro" id="IPR039261">
    <property type="entry name" value="FNR_nucleotide-bd"/>
</dbReference>
<dbReference type="GO" id="GO:0042554">
    <property type="term" value="P:superoxide anion generation"/>
    <property type="evidence" value="ECO:0007669"/>
    <property type="project" value="TreeGrafter"/>
</dbReference>
<evidence type="ECO:0000256" key="7">
    <source>
        <dbReference type="ARBA" id="ARBA00022989"/>
    </source>
</evidence>
<proteinExistence type="predicted"/>
<reference evidence="14 15" key="1">
    <citation type="submission" date="2018-04" db="EMBL/GenBank/DDBJ databases">
        <title>The genome of golden apple snail Pomacea canaliculata provides insight into stress tolerance and invasive adaptation.</title>
        <authorList>
            <person name="Liu C."/>
            <person name="Liu B."/>
            <person name="Ren Y."/>
            <person name="Zhang Y."/>
            <person name="Wang H."/>
            <person name="Li S."/>
            <person name="Jiang F."/>
            <person name="Yin L."/>
            <person name="Zhang G."/>
            <person name="Qian W."/>
            <person name="Fan W."/>
        </authorList>
    </citation>
    <scope>NUCLEOTIDE SEQUENCE [LARGE SCALE GENOMIC DNA]</scope>
    <source>
        <strain evidence="14">SZHN2017</strain>
        <tissue evidence="14">Muscle</tissue>
    </source>
</reference>
<evidence type="ECO:0000256" key="6">
    <source>
        <dbReference type="ARBA" id="ARBA00022857"/>
    </source>
</evidence>
<evidence type="ECO:0000256" key="5">
    <source>
        <dbReference type="ARBA" id="ARBA00022837"/>
    </source>
</evidence>
<organism evidence="14 15">
    <name type="scientific">Pomacea canaliculata</name>
    <name type="common">Golden apple snail</name>
    <dbReference type="NCBI Taxonomy" id="400727"/>
    <lineage>
        <taxon>Eukaryota</taxon>
        <taxon>Metazoa</taxon>
        <taxon>Spiralia</taxon>
        <taxon>Lophotrochozoa</taxon>
        <taxon>Mollusca</taxon>
        <taxon>Gastropoda</taxon>
        <taxon>Caenogastropoda</taxon>
        <taxon>Architaenioglossa</taxon>
        <taxon>Ampullarioidea</taxon>
        <taxon>Ampullariidae</taxon>
        <taxon>Pomacea</taxon>
    </lineage>
</organism>
<evidence type="ECO:0000256" key="4">
    <source>
        <dbReference type="ARBA" id="ARBA00022827"/>
    </source>
</evidence>
<dbReference type="Pfam" id="PF13499">
    <property type="entry name" value="EF-hand_7"/>
    <property type="match status" value="1"/>
</dbReference>
<feature type="transmembrane region" description="Helical" evidence="11">
    <location>
        <begin position="210"/>
        <end position="234"/>
    </location>
</feature>
<dbReference type="PANTHER" id="PTHR11972:SF58">
    <property type="entry name" value="NADPH OXIDASE 5"/>
    <property type="match status" value="1"/>
</dbReference>
<feature type="transmembrane region" description="Helical" evidence="11">
    <location>
        <begin position="335"/>
        <end position="359"/>
    </location>
</feature>
<evidence type="ECO:0000313" key="15">
    <source>
        <dbReference type="Proteomes" id="UP000245119"/>
    </source>
</evidence>
<dbReference type="EMBL" id="PZQS01000002">
    <property type="protein sequence ID" value="PVD36334.1"/>
    <property type="molecule type" value="Genomic_DNA"/>
</dbReference>
<keyword evidence="8" id="KW-0560">Oxidoreductase</keyword>
<dbReference type="PROSITE" id="PS50222">
    <property type="entry name" value="EF_HAND_2"/>
    <property type="match status" value="3"/>
</dbReference>
<evidence type="ECO:0000256" key="1">
    <source>
        <dbReference type="ARBA" id="ARBA00004141"/>
    </source>
</evidence>
<keyword evidence="15" id="KW-1185">Reference proteome</keyword>
<sequence length="749" mass="86774">MPLAKSKKKPRVITKDDEKTFAWMEKQFRQMAGSNGSLDKEAFKKAFRLSRPSFEFRAALDSFFADRFFQLFDNDNSGSIDLNELLRGLLKLTRGSPTDKLRFLFRVYDVDSSGTIDREELGTVLRSCMEESSLVLSEENLQALTDALFDDADADKSGEITFEKLKDQLEKHPGVMQNLTISAAKWLVPRKEEKRRRAPRHLSWTYIRNNLAKVICTIMFVLINMGLYALNAWLYRYSNWYIIFARGAGMCLHFNCAFGLFLMLRKSLTLMRNTPLARILPFDQHVMFHKMAGFAVVFFTLIHTAMHLANAIFYLQREKKLNLFEILFTLKAKVGWFYGFAPLSGVILDVILLIMFICSMEFVRRSGCFEVFYWTHKLYIPFYVLNILHATNFWKWIVGPGAIFLIECLIRLKMFWYARQGDMRIQSVKLLPSGVTQLIITRPSSFNYKPGDYVFLNIPAIAKYEWHPFTISSAPQMSGTFWIHVRSAGHWTRSLYKYFEDYKSSVVDAEEGMADNKEMYANCKKFKASFKSFRMGRPGVPLTRRNTKARRINASVKRRVREVKVNERVYVDGPYGTPSRHIFEAEHAVLIGSGIGVTPFASILQSIMYRFREAEVDFVWINRDQRNFEWFLSLLTRLESEQSRDRENGLGHVLDMHMYMTSALSKADMKGIGLQMALDLIHEAEQTDLITGLQTRTQPGRPDFDKLFSHIANHAKGKVKVFFCGSPLLGKVLKEYSHKYEFGFSQEIF</sequence>
<dbReference type="PRINTS" id="PR00466">
    <property type="entry name" value="GP91PHOX"/>
</dbReference>
<evidence type="ECO:0000259" key="13">
    <source>
        <dbReference type="PROSITE" id="PS51384"/>
    </source>
</evidence>
<feature type="domain" description="FAD-binding FR-type" evidence="13">
    <location>
        <begin position="418"/>
        <end position="581"/>
    </location>
</feature>
<dbReference type="GO" id="GO:0006952">
    <property type="term" value="P:defense response"/>
    <property type="evidence" value="ECO:0007669"/>
    <property type="project" value="TreeGrafter"/>
</dbReference>
<dbReference type="Gene3D" id="1.10.238.10">
    <property type="entry name" value="EF-hand"/>
    <property type="match status" value="1"/>
</dbReference>
<evidence type="ECO:0000256" key="8">
    <source>
        <dbReference type="ARBA" id="ARBA00023002"/>
    </source>
</evidence>
<dbReference type="GO" id="GO:0043020">
    <property type="term" value="C:NADPH oxidase complex"/>
    <property type="evidence" value="ECO:0007669"/>
    <property type="project" value="TreeGrafter"/>
</dbReference>
<dbReference type="SUPFAM" id="SSF47473">
    <property type="entry name" value="EF-hand"/>
    <property type="match status" value="1"/>
</dbReference>
<dbReference type="STRING" id="400727.A0A2T7PSE0"/>
<dbReference type="SUPFAM" id="SSF52343">
    <property type="entry name" value="Ferredoxin reductase-like, C-terminal NADP-linked domain"/>
    <property type="match status" value="1"/>
</dbReference>
<dbReference type="CDD" id="cd00051">
    <property type="entry name" value="EFh"/>
    <property type="match status" value="1"/>
</dbReference>
<dbReference type="SUPFAM" id="SSF63380">
    <property type="entry name" value="Riboflavin synthase domain-like"/>
    <property type="match status" value="1"/>
</dbReference>
<dbReference type="Pfam" id="PF08030">
    <property type="entry name" value="NAD_binding_6"/>
    <property type="match status" value="1"/>
</dbReference>
<evidence type="ECO:0000313" key="14">
    <source>
        <dbReference type="EMBL" id="PVD36334.1"/>
    </source>
</evidence>
<accession>A0A2T7PSE0</accession>
<dbReference type="SFLD" id="SFLDG01169">
    <property type="entry name" value="NADPH_oxidase_subgroup_(NOX)"/>
    <property type="match status" value="1"/>
</dbReference>
<dbReference type="Pfam" id="PF01794">
    <property type="entry name" value="Ferric_reduct"/>
    <property type="match status" value="1"/>
</dbReference>
<comment type="subcellular location">
    <subcellularLocation>
        <location evidence="1">Membrane</location>
        <topology evidence="1">Multi-pass membrane protein</topology>
    </subcellularLocation>
</comment>
<dbReference type="CDD" id="cd06186">
    <property type="entry name" value="NOX_Duox_like_FAD_NADP"/>
    <property type="match status" value="1"/>
</dbReference>
<dbReference type="Gene3D" id="3.40.50.80">
    <property type="entry name" value="Nucleotide-binding domain of ferredoxin-NADP reductase (FNR) module"/>
    <property type="match status" value="1"/>
</dbReference>
<dbReference type="InterPro" id="IPR013121">
    <property type="entry name" value="Fe_red_NAD-bd_6"/>
</dbReference>
<keyword evidence="6" id="KW-0521">NADP</keyword>
<dbReference type="FunFam" id="2.40.30.10:FF:000056">
    <property type="entry name" value="NADPH oxidase 5"/>
    <property type="match status" value="1"/>
</dbReference>
<dbReference type="InterPro" id="IPR050369">
    <property type="entry name" value="RBOH/FRE"/>
</dbReference>
<keyword evidence="5" id="KW-0106">Calcium</keyword>
<dbReference type="Pfam" id="PF08022">
    <property type="entry name" value="FAD_binding_8"/>
    <property type="match status" value="1"/>
</dbReference>
<comment type="caution">
    <text evidence="14">The sequence shown here is derived from an EMBL/GenBank/DDBJ whole genome shotgun (WGS) entry which is preliminary data.</text>
</comment>
<dbReference type="SFLD" id="SFLDG01168">
    <property type="entry name" value="Ferric_reductase_subgroup_(FRE"/>
    <property type="match status" value="1"/>
</dbReference>
<dbReference type="InterPro" id="IPR002048">
    <property type="entry name" value="EF_hand_dom"/>
</dbReference>
<dbReference type="OrthoDB" id="167398at2759"/>
<dbReference type="InterPro" id="IPR018247">
    <property type="entry name" value="EF_Hand_1_Ca_BS"/>
</dbReference>
<evidence type="ECO:0000256" key="10">
    <source>
        <dbReference type="ARBA" id="ARBA00049908"/>
    </source>
</evidence>
<keyword evidence="4" id="KW-0274">FAD</keyword>
<evidence type="ECO:0000259" key="12">
    <source>
        <dbReference type="PROSITE" id="PS50222"/>
    </source>
</evidence>
<dbReference type="AlphaFoldDB" id="A0A2T7PSE0"/>
<comment type="catalytic activity">
    <reaction evidence="10">
        <text>NADPH + 2 O2 = 2 superoxide + NADP(+) + H(+)</text>
        <dbReference type="Rhea" id="RHEA:63180"/>
        <dbReference type="ChEBI" id="CHEBI:15378"/>
        <dbReference type="ChEBI" id="CHEBI:15379"/>
        <dbReference type="ChEBI" id="CHEBI:18421"/>
        <dbReference type="ChEBI" id="CHEBI:57783"/>
        <dbReference type="ChEBI" id="CHEBI:58349"/>
    </reaction>
</comment>
<feature type="domain" description="EF-hand" evidence="12">
    <location>
        <begin position="60"/>
        <end position="95"/>
    </location>
</feature>
<dbReference type="PANTHER" id="PTHR11972">
    <property type="entry name" value="NADPH OXIDASE"/>
    <property type="match status" value="1"/>
</dbReference>
<dbReference type="InterPro" id="IPR000778">
    <property type="entry name" value="Cyt_b245_heavy_chain"/>
</dbReference>
<keyword evidence="3 11" id="KW-0812">Transmembrane</keyword>
<dbReference type="SMART" id="SM00054">
    <property type="entry name" value="EFh"/>
    <property type="match status" value="3"/>
</dbReference>
<protein>
    <recommendedName>
        <fullName evidence="16">NAD(P)H oxidase (H(2)O(2)-forming)</fullName>
    </recommendedName>
</protein>
<dbReference type="InterPro" id="IPR011992">
    <property type="entry name" value="EF-hand-dom_pair"/>
</dbReference>
<dbReference type="Proteomes" id="UP000245119">
    <property type="component" value="Linkage Group LG2"/>
</dbReference>
<evidence type="ECO:0008006" key="16">
    <source>
        <dbReference type="Google" id="ProtNLM"/>
    </source>
</evidence>
<feature type="transmembrane region" description="Helical" evidence="11">
    <location>
        <begin position="240"/>
        <end position="264"/>
    </location>
</feature>
<dbReference type="InterPro" id="IPR013112">
    <property type="entry name" value="FAD-bd_8"/>
</dbReference>
<feature type="transmembrane region" description="Helical" evidence="11">
    <location>
        <begin position="292"/>
        <end position="315"/>
    </location>
</feature>
<feature type="domain" description="EF-hand" evidence="12">
    <location>
        <begin position="140"/>
        <end position="175"/>
    </location>
</feature>
<keyword evidence="2" id="KW-0285">Flavoprotein</keyword>
<dbReference type="Gene3D" id="2.40.30.10">
    <property type="entry name" value="Translation factors"/>
    <property type="match status" value="1"/>
</dbReference>
<keyword evidence="9 11" id="KW-0472">Membrane</keyword>
<dbReference type="Pfam" id="PF13202">
    <property type="entry name" value="EF-hand_5"/>
    <property type="match status" value="1"/>
</dbReference>
<dbReference type="InterPro" id="IPR017927">
    <property type="entry name" value="FAD-bd_FR_type"/>
</dbReference>
<dbReference type="PROSITE" id="PS00018">
    <property type="entry name" value="EF_HAND_1"/>
    <property type="match status" value="2"/>
</dbReference>
<name>A0A2T7PSE0_POMCA</name>
<dbReference type="InterPro" id="IPR013130">
    <property type="entry name" value="Fe3_Rdtase_TM_dom"/>
</dbReference>
<dbReference type="PROSITE" id="PS51384">
    <property type="entry name" value="FAD_FR"/>
    <property type="match status" value="1"/>
</dbReference>
<dbReference type="GO" id="GO:0016175">
    <property type="term" value="F:superoxide-generating NAD(P)H oxidase activity"/>
    <property type="evidence" value="ECO:0007669"/>
    <property type="project" value="TreeGrafter"/>
</dbReference>
<keyword evidence="7 11" id="KW-1133">Transmembrane helix</keyword>
<dbReference type="GO" id="GO:0005509">
    <property type="term" value="F:calcium ion binding"/>
    <property type="evidence" value="ECO:0007669"/>
    <property type="project" value="InterPro"/>
</dbReference>
<evidence type="ECO:0000256" key="2">
    <source>
        <dbReference type="ARBA" id="ARBA00022630"/>
    </source>
</evidence>
<dbReference type="InterPro" id="IPR017938">
    <property type="entry name" value="Riboflavin_synthase-like_b-brl"/>
</dbReference>
<evidence type="ECO:0000256" key="3">
    <source>
        <dbReference type="ARBA" id="ARBA00022692"/>
    </source>
</evidence>
<dbReference type="SFLD" id="SFLDS00052">
    <property type="entry name" value="Ferric_Reductase_Domain"/>
    <property type="match status" value="1"/>
</dbReference>
<evidence type="ECO:0000256" key="9">
    <source>
        <dbReference type="ARBA" id="ARBA00023136"/>
    </source>
</evidence>
<feature type="domain" description="EF-hand" evidence="12">
    <location>
        <begin position="96"/>
        <end position="131"/>
    </location>
</feature>
<evidence type="ECO:0000256" key="11">
    <source>
        <dbReference type="SAM" id="Phobius"/>
    </source>
</evidence>
<gene>
    <name evidence="14" type="ORF">C0Q70_03313</name>
</gene>